<evidence type="ECO:0000256" key="6">
    <source>
        <dbReference type="ARBA" id="ARBA00022999"/>
    </source>
</evidence>
<dbReference type="Gene3D" id="1.10.238.10">
    <property type="entry name" value="EF-hand"/>
    <property type="match status" value="1"/>
</dbReference>
<keyword evidence="8 13" id="KW-0238">DNA-binding</keyword>
<evidence type="ECO:0000256" key="11">
    <source>
        <dbReference type="ARBA" id="ARBA00023242"/>
    </source>
</evidence>
<dbReference type="FunFam" id="1.10.238.10:FF:000012">
    <property type="entry name" value="Signal transducer and activator of transcription"/>
    <property type="match status" value="1"/>
</dbReference>
<dbReference type="InterPro" id="IPR000980">
    <property type="entry name" value="SH2"/>
</dbReference>
<dbReference type="PROSITE" id="PS50001">
    <property type="entry name" value="SH2"/>
    <property type="match status" value="1"/>
</dbReference>
<dbReference type="Gene3D" id="2.60.40.630">
    <property type="entry name" value="STAT transcription factor, DNA-binding domain"/>
    <property type="match status" value="1"/>
</dbReference>
<evidence type="ECO:0000313" key="16">
    <source>
        <dbReference type="EMBL" id="KAL0978376.1"/>
    </source>
</evidence>
<evidence type="ECO:0000256" key="1">
    <source>
        <dbReference type="ARBA" id="ARBA00004123"/>
    </source>
</evidence>
<dbReference type="InterPro" id="IPR008967">
    <property type="entry name" value="p53-like_TF_DNA-bd_sf"/>
</dbReference>
<evidence type="ECO:0000256" key="14">
    <source>
        <dbReference type="SAM" id="Coils"/>
    </source>
</evidence>
<dbReference type="SUPFAM" id="SSF55550">
    <property type="entry name" value="SH2 domain"/>
    <property type="match status" value="1"/>
</dbReference>
<keyword evidence="5 13" id="KW-0597">Phosphoprotein</keyword>
<evidence type="ECO:0000256" key="9">
    <source>
        <dbReference type="ARBA" id="ARBA00023159"/>
    </source>
</evidence>
<evidence type="ECO:0000256" key="12">
    <source>
        <dbReference type="PROSITE-ProRule" id="PRU00191"/>
    </source>
</evidence>
<evidence type="ECO:0000256" key="4">
    <source>
        <dbReference type="ARBA" id="ARBA00022490"/>
    </source>
</evidence>
<evidence type="ECO:0000256" key="5">
    <source>
        <dbReference type="ARBA" id="ARBA00022553"/>
    </source>
</evidence>
<feature type="coiled-coil region" evidence="14">
    <location>
        <begin position="112"/>
        <end position="168"/>
    </location>
</feature>
<evidence type="ECO:0000256" key="3">
    <source>
        <dbReference type="ARBA" id="ARBA00005586"/>
    </source>
</evidence>
<evidence type="ECO:0000256" key="10">
    <source>
        <dbReference type="ARBA" id="ARBA00023163"/>
    </source>
</evidence>
<dbReference type="SMART" id="SM00964">
    <property type="entry name" value="STAT_int"/>
    <property type="match status" value="1"/>
</dbReference>
<gene>
    <name evidence="16" type="ORF">UPYG_G00169650</name>
</gene>
<comment type="subcellular location">
    <subcellularLocation>
        <location evidence="2 13">Cytoplasm</location>
    </subcellularLocation>
    <subcellularLocation>
        <location evidence="1 13">Nucleus</location>
    </subcellularLocation>
</comment>
<dbReference type="InterPro" id="IPR036860">
    <property type="entry name" value="SH2_dom_sf"/>
</dbReference>
<dbReference type="Pfam" id="PF00017">
    <property type="entry name" value="SH2"/>
    <property type="match status" value="1"/>
</dbReference>
<evidence type="ECO:0000259" key="15">
    <source>
        <dbReference type="PROSITE" id="PS50001"/>
    </source>
</evidence>
<dbReference type="Pfam" id="PF02864">
    <property type="entry name" value="STAT_bind"/>
    <property type="match status" value="1"/>
</dbReference>
<dbReference type="InterPro" id="IPR001217">
    <property type="entry name" value="STAT"/>
</dbReference>
<dbReference type="GO" id="GO:0019221">
    <property type="term" value="P:cytokine-mediated signaling pathway"/>
    <property type="evidence" value="ECO:0007669"/>
    <property type="project" value="UniProtKB-ARBA"/>
</dbReference>
<evidence type="ECO:0000256" key="7">
    <source>
        <dbReference type="ARBA" id="ARBA00023015"/>
    </source>
</evidence>
<keyword evidence="9 13" id="KW-0010">Activator</keyword>
<dbReference type="Gene3D" id="3.30.505.10">
    <property type="entry name" value="SH2 domain"/>
    <property type="match status" value="1"/>
</dbReference>
<proteinExistence type="inferred from homology"/>
<dbReference type="GO" id="GO:0003677">
    <property type="term" value="F:DNA binding"/>
    <property type="evidence" value="ECO:0007669"/>
    <property type="project" value="UniProtKB-KW"/>
</dbReference>
<dbReference type="EMBL" id="JAGEUA010000005">
    <property type="protein sequence ID" value="KAL0978376.1"/>
    <property type="molecule type" value="Genomic_DNA"/>
</dbReference>
<dbReference type="SUPFAM" id="SSF48092">
    <property type="entry name" value="Transcription factor STAT-4 N-domain"/>
    <property type="match status" value="1"/>
</dbReference>
<keyword evidence="14" id="KW-0175">Coiled coil</keyword>
<dbReference type="InterPro" id="IPR013799">
    <property type="entry name" value="STAT_TF_prot_interaction"/>
</dbReference>
<dbReference type="Pfam" id="PF01017">
    <property type="entry name" value="STAT_alpha"/>
    <property type="match status" value="1"/>
</dbReference>
<dbReference type="Proteomes" id="UP001557470">
    <property type="component" value="Unassembled WGS sequence"/>
</dbReference>
<comment type="caution">
    <text evidence="16">The sequence shown here is derived from an EMBL/GenBank/DDBJ whole genome shotgun (WGS) entry which is preliminary data.</text>
</comment>
<dbReference type="SUPFAM" id="SSF47655">
    <property type="entry name" value="STAT"/>
    <property type="match status" value="1"/>
</dbReference>
<name>A0ABD0X5C1_UMBPY</name>
<evidence type="ECO:0000256" key="13">
    <source>
        <dbReference type="RuleBase" id="RU046415"/>
    </source>
</evidence>
<dbReference type="Gene3D" id="1.20.1050.20">
    <property type="entry name" value="STAT transcription factor, all-alpha domain"/>
    <property type="match status" value="1"/>
</dbReference>
<accession>A0ABD0X5C1</accession>
<dbReference type="AlphaFoldDB" id="A0ABD0X5C1"/>
<organism evidence="16 17">
    <name type="scientific">Umbra pygmaea</name>
    <name type="common">Eastern mudminnow</name>
    <dbReference type="NCBI Taxonomy" id="75934"/>
    <lineage>
        <taxon>Eukaryota</taxon>
        <taxon>Metazoa</taxon>
        <taxon>Chordata</taxon>
        <taxon>Craniata</taxon>
        <taxon>Vertebrata</taxon>
        <taxon>Euteleostomi</taxon>
        <taxon>Actinopterygii</taxon>
        <taxon>Neopterygii</taxon>
        <taxon>Teleostei</taxon>
        <taxon>Protacanthopterygii</taxon>
        <taxon>Esociformes</taxon>
        <taxon>Umbridae</taxon>
        <taxon>Umbra</taxon>
    </lineage>
</organism>
<evidence type="ECO:0000256" key="2">
    <source>
        <dbReference type="ARBA" id="ARBA00004496"/>
    </source>
</evidence>
<keyword evidence="11 13" id="KW-0539">Nucleus</keyword>
<dbReference type="PANTHER" id="PTHR11801">
    <property type="entry name" value="SIGNAL TRANSDUCER AND ACTIVATOR OF TRANSCRIPTION"/>
    <property type="match status" value="1"/>
</dbReference>
<dbReference type="Gene3D" id="1.10.532.10">
    <property type="entry name" value="STAT transcription factor, N-terminal domain"/>
    <property type="match status" value="1"/>
</dbReference>
<protein>
    <recommendedName>
        <fullName evidence="13">Signal transducer and activator of transcription</fullName>
    </recommendedName>
</protein>
<dbReference type="InterPro" id="IPR015988">
    <property type="entry name" value="STAT_TF_CC"/>
</dbReference>
<dbReference type="SUPFAM" id="SSF49417">
    <property type="entry name" value="p53-like transcription factors"/>
    <property type="match status" value="1"/>
</dbReference>
<dbReference type="InterPro" id="IPR013801">
    <property type="entry name" value="STAT_TF_DNA-bd"/>
</dbReference>
<dbReference type="Pfam" id="PF21354">
    <property type="entry name" value="STAT_linker"/>
    <property type="match status" value="1"/>
</dbReference>
<keyword evidence="10 13" id="KW-0804">Transcription</keyword>
<reference evidence="16 17" key="1">
    <citation type="submission" date="2024-06" db="EMBL/GenBank/DDBJ databases">
        <authorList>
            <person name="Pan Q."/>
            <person name="Wen M."/>
            <person name="Jouanno E."/>
            <person name="Zahm M."/>
            <person name="Klopp C."/>
            <person name="Cabau C."/>
            <person name="Louis A."/>
            <person name="Berthelot C."/>
            <person name="Parey E."/>
            <person name="Roest Crollius H."/>
            <person name="Montfort J."/>
            <person name="Robinson-Rechavi M."/>
            <person name="Bouchez O."/>
            <person name="Lampietro C."/>
            <person name="Lopez Roques C."/>
            <person name="Donnadieu C."/>
            <person name="Postlethwait J."/>
            <person name="Bobe J."/>
            <person name="Verreycken H."/>
            <person name="Guiguen Y."/>
        </authorList>
    </citation>
    <scope>NUCLEOTIDE SEQUENCE [LARGE SCALE GENOMIC DNA]</scope>
    <source>
        <strain evidence="16">Up_M1</strain>
        <tissue evidence="16">Testis</tissue>
    </source>
</reference>
<dbReference type="InterPro" id="IPR048988">
    <property type="entry name" value="STAT_linker"/>
</dbReference>
<keyword evidence="17" id="KW-1185">Reference proteome</keyword>
<evidence type="ECO:0000313" key="17">
    <source>
        <dbReference type="Proteomes" id="UP001557470"/>
    </source>
</evidence>
<sequence>MAQWEKLGKLETVYLKQVDELYDGDAFPMDVRHYLAHWIEGQDWERAARDHEFAIILFQALLENLDIQHSRFVQERESFLLKSNMRRFKQNFQKYQEEPYTLATIILWFLRKEKLILQNAELAEQVQQLQVQQNPMETDSQRNIDRKISDLQNKVQCMDHTVKCLEEQQDEFDFKFQTQNLEGTTNEQERGEQMKVLQALLNRLDVSRKSMLTSIAALLNIAEDLLCVLVTEELVQWQRRQQKACIGAPDNTCLDQLEKWFTTEADCLFQVRKFLKKLDELQEKVTYERDPLKTQTLVLHNKLDGLLTSLLKSAFVVESQPSMPQGKGPLVLRTNVQFSVKTRFLVKFPELNHVMKVNVSIDREAPMLKGYRRFNVLGTSTKSLNMAESMNGGMVADFRHLTLKEQKSGGGGKSIHDLSLSVTEELHIIHFETQFVLHEMSVSLETFSLPVVIISNSSQQQSAWASVLWFNMLCHDPKNVLFLANCPLATWPQLGEMLSWQFLSSTTRGLDSDQLDMLASKLFGKQTNYDACTISWNKFNKENVANTNFTFWLWFDGILVMVKSHLENLWKDGSIMGFVSKGREKALLKKKQRGTFLLRFSESIKDGGITFSWVEYSPTGEPDIRTVQPFTKVDLVQIPFHEIIRNFQILEAGNIPENPLLFLYPDTPKQDAFGKYYTEKSGADSPYIKYIKTKLMFVSKENTLEVKSPVYSDIMEGEGTWPKDPANGLFGEANGLFGEATGLSGESLPPEMLLSPDPDPMLSGASITASEDLIPTLQEFLEDSNMLNLLNYDMSSDVNLSFSASVQHCE</sequence>
<dbReference type="FunFam" id="3.30.505.10:FF:000003">
    <property type="entry name" value="Signal transducer and activator of transcription"/>
    <property type="match status" value="1"/>
</dbReference>
<dbReference type="GO" id="GO:0005634">
    <property type="term" value="C:nucleus"/>
    <property type="evidence" value="ECO:0007669"/>
    <property type="project" value="UniProtKB-SubCell"/>
</dbReference>
<keyword evidence="7 13" id="KW-0805">Transcription regulation</keyword>
<dbReference type="InterPro" id="IPR036535">
    <property type="entry name" value="STAT_N_sf"/>
</dbReference>
<feature type="domain" description="SH2" evidence="15">
    <location>
        <begin position="570"/>
        <end position="677"/>
    </location>
</feature>
<evidence type="ECO:0000256" key="8">
    <source>
        <dbReference type="ARBA" id="ARBA00023125"/>
    </source>
</evidence>
<keyword evidence="4 13" id="KW-0963">Cytoplasm</keyword>
<dbReference type="InterPro" id="IPR012345">
    <property type="entry name" value="STAT_TF_DNA-bd_N"/>
</dbReference>
<comment type="similarity">
    <text evidence="3 13">Belongs to the transcription factor STAT family.</text>
</comment>
<dbReference type="Pfam" id="PF02865">
    <property type="entry name" value="STAT_int"/>
    <property type="match status" value="1"/>
</dbReference>
<dbReference type="FunFam" id="1.20.1050.20:FF:000001">
    <property type="entry name" value="Signal transducer and activator of transcription"/>
    <property type="match status" value="1"/>
</dbReference>
<dbReference type="InterPro" id="IPR013800">
    <property type="entry name" value="STAT_TF_alpha"/>
</dbReference>
<dbReference type="FunFam" id="2.60.40.630:FF:000004">
    <property type="entry name" value="Signal transducer and activator of transcription"/>
    <property type="match status" value="1"/>
</dbReference>
<keyword evidence="6 12" id="KW-0727">SH2 domain</keyword>
<dbReference type="GO" id="GO:0005737">
    <property type="term" value="C:cytoplasm"/>
    <property type="evidence" value="ECO:0007669"/>
    <property type="project" value="UniProtKB-SubCell"/>
</dbReference>